<dbReference type="FunFam" id="3.90.226.10:FF:000029">
    <property type="entry name" value="Peptidase, S41 family"/>
    <property type="match status" value="1"/>
</dbReference>
<feature type="domain" description="PDZ" evidence="7">
    <location>
        <begin position="81"/>
        <end position="149"/>
    </location>
</feature>
<dbReference type="SMART" id="SM00228">
    <property type="entry name" value="PDZ"/>
    <property type="match status" value="1"/>
</dbReference>
<dbReference type="Gene3D" id="3.90.226.10">
    <property type="entry name" value="2-enoyl-CoA Hydratase, Chain A, domain 1"/>
    <property type="match status" value="1"/>
</dbReference>
<dbReference type="EMBL" id="DQ068067">
    <property type="protein sequence ID" value="AAY90019.1"/>
    <property type="molecule type" value="Genomic_DNA"/>
</dbReference>
<feature type="signal peptide" evidence="6">
    <location>
        <begin position="1"/>
        <end position="24"/>
    </location>
</feature>
<dbReference type="Pfam" id="PF03572">
    <property type="entry name" value="Peptidase_S41"/>
    <property type="match status" value="1"/>
</dbReference>
<dbReference type="InterPro" id="IPR005151">
    <property type="entry name" value="Tail-specific_protease"/>
</dbReference>
<dbReference type="PANTHER" id="PTHR32060:SF30">
    <property type="entry name" value="CARBOXY-TERMINAL PROCESSING PROTEASE CTPA"/>
    <property type="match status" value="1"/>
</dbReference>
<dbReference type="Pfam" id="PF22694">
    <property type="entry name" value="CtpB_N-like"/>
    <property type="match status" value="1"/>
</dbReference>
<protein>
    <submittedName>
        <fullName evidence="8">Predicted Carboxyl-terminal proteinase PA5134</fullName>
    </submittedName>
</protein>
<dbReference type="CDD" id="cd07560">
    <property type="entry name" value="Peptidase_S41_CPP"/>
    <property type="match status" value="1"/>
</dbReference>
<keyword evidence="4 5" id="KW-0720">Serine protease</keyword>
<evidence type="ECO:0000313" key="8">
    <source>
        <dbReference type="EMBL" id="AAY90019.1"/>
    </source>
</evidence>
<keyword evidence="6" id="KW-0732">Signal</keyword>
<evidence type="ECO:0000256" key="4">
    <source>
        <dbReference type="ARBA" id="ARBA00022825"/>
    </source>
</evidence>
<proteinExistence type="inferred from homology"/>
<dbReference type="InterPro" id="IPR029045">
    <property type="entry name" value="ClpP/crotonase-like_dom_sf"/>
</dbReference>
<reference evidence="8" key="1">
    <citation type="journal article" date="2005" name="PLoS Biol.">
        <title>New insights into metabolic properties of marine bacteria encoding proteorhodopsins.</title>
        <authorList>
            <person name="Sabehi G."/>
            <person name="Loy A."/>
            <person name="Jung K.H."/>
            <person name="Partha R."/>
            <person name="Spudich J.L."/>
            <person name="Isaacson T."/>
            <person name="Hirschberg J."/>
            <person name="Wagner M."/>
            <person name="Beja O."/>
        </authorList>
    </citation>
    <scope>NUCLEOTIDE SEQUENCE</scope>
</reference>
<evidence type="ECO:0000256" key="3">
    <source>
        <dbReference type="ARBA" id="ARBA00022801"/>
    </source>
</evidence>
<name>Q4JMX8_9BACT</name>
<dbReference type="FunFam" id="2.30.42.10:FF:000063">
    <property type="entry name" value="Peptidase, S41 family"/>
    <property type="match status" value="1"/>
</dbReference>
<dbReference type="InterPro" id="IPR001478">
    <property type="entry name" value="PDZ"/>
</dbReference>
<evidence type="ECO:0000259" key="7">
    <source>
        <dbReference type="PROSITE" id="PS50106"/>
    </source>
</evidence>
<dbReference type="CDD" id="cd06782">
    <property type="entry name" value="cpPDZ_CPP-like"/>
    <property type="match status" value="1"/>
</dbReference>
<dbReference type="SUPFAM" id="SSF52096">
    <property type="entry name" value="ClpP/crotonase"/>
    <property type="match status" value="1"/>
</dbReference>
<dbReference type="GO" id="GO:0006508">
    <property type="term" value="P:proteolysis"/>
    <property type="evidence" value="ECO:0007669"/>
    <property type="project" value="UniProtKB-KW"/>
</dbReference>
<sequence>MLNKTLIYVAFFVTLGLASLPLHANDSEVPSEKIQQFVDVYKKIKDQYVDDVDDNTLFNYAIEGMVSKLDPYSDYLSKDDFSELKVGTTGRFGGIGIEITMEDDFVKIITPIDDTPAQRAGLKAGDLVIEVQDVSLKDKSLNDAVKLMRGEPGTKVRVKILREGTNQPLDFELTRQIIISKGIKTEIFNGAIGYLRLSSFQSNSSTNVRDAIYNLRKDTGKMMSALILDLRNNPGGVLGAAVGVSDLFLESGKIVYTKGRSNNSDLEYFANSEDILEGLPLYVLINGGSASASEIVAGALQDHQRAKIFGEKSFGKASVQSIQEMIDGSALKLTTARYYTPNDRNIHGNGIEPDVEIEFKEIDKPNGLLPDPYNKDNQIIAVIEDIESKISKAK</sequence>
<dbReference type="NCBIfam" id="TIGR00225">
    <property type="entry name" value="prc"/>
    <property type="match status" value="1"/>
</dbReference>
<dbReference type="AlphaFoldDB" id="Q4JMX8"/>
<keyword evidence="3 5" id="KW-0378">Hydrolase</keyword>
<dbReference type="Gene3D" id="3.30.750.44">
    <property type="match status" value="1"/>
</dbReference>
<dbReference type="Pfam" id="PF13180">
    <property type="entry name" value="PDZ_2"/>
    <property type="match status" value="1"/>
</dbReference>
<dbReference type="PANTHER" id="PTHR32060">
    <property type="entry name" value="TAIL-SPECIFIC PROTEASE"/>
    <property type="match status" value="1"/>
</dbReference>
<dbReference type="GO" id="GO:0030288">
    <property type="term" value="C:outer membrane-bounded periplasmic space"/>
    <property type="evidence" value="ECO:0007669"/>
    <property type="project" value="TreeGrafter"/>
</dbReference>
<dbReference type="PROSITE" id="PS50106">
    <property type="entry name" value="PDZ"/>
    <property type="match status" value="1"/>
</dbReference>
<dbReference type="SMART" id="SM00245">
    <property type="entry name" value="TSPc"/>
    <property type="match status" value="1"/>
</dbReference>
<dbReference type="Gene3D" id="2.30.42.10">
    <property type="match status" value="1"/>
</dbReference>
<evidence type="ECO:0000256" key="5">
    <source>
        <dbReference type="RuleBase" id="RU004404"/>
    </source>
</evidence>
<dbReference type="MEROPS" id="S41.004"/>
<evidence type="ECO:0000256" key="2">
    <source>
        <dbReference type="ARBA" id="ARBA00022670"/>
    </source>
</evidence>
<feature type="chain" id="PRO_5004239556" evidence="6">
    <location>
        <begin position="25"/>
        <end position="394"/>
    </location>
</feature>
<evidence type="ECO:0000256" key="1">
    <source>
        <dbReference type="ARBA" id="ARBA00009179"/>
    </source>
</evidence>
<dbReference type="InterPro" id="IPR004447">
    <property type="entry name" value="Peptidase_S41A"/>
</dbReference>
<dbReference type="InterPro" id="IPR036034">
    <property type="entry name" value="PDZ_sf"/>
</dbReference>
<dbReference type="InterPro" id="IPR055210">
    <property type="entry name" value="CtpA/B_N"/>
</dbReference>
<accession>Q4JMX8</accession>
<keyword evidence="2 5" id="KW-0645">Protease</keyword>
<evidence type="ECO:0000256" key="6">
    <source>
        <dbReference type="SAM" id="SignalP"/>
    </source>
</evidence>
<dbReference type="GO" id="GO:0007165">
    <property type="term" value="P:signal transduction"/>
    <property type="evidence" value="ECO:0007669"/>
    <property type="project" value="TreeGrafter"/>
</dbReference>
<dbReference type="SUPFAM" id="SSF50156">
    <property type="entry name" value="PDZ domain-like"/>
    <property type="match status" value="1"/>
</dbReference>
<organism evidence="8">
    <name type="scientific">uncultured bacterium BAC13K9BAC</name>
    <dbReference type="NCBI Taxonomy" id="332979"/>
    <lineage>
        <taxon>Bacteria</taxon>
        <taxon>environmental samples</taxon>
    </lineage>
</organism>
<dbReference type="GO" id="GO:0004175">
    <property type="term" value="F:endopeptidase activity"/>
    <property type="evidence" value="ECO:0007669"/>
    <property type="project" value="TreeGrafter"/>
</dbReference>
<dbReference type="GO" id="GO:0008236">
    <property type="term" value="F:serine-type peptidase activity"/>
    <property type="evidence" value="ECO:0007669"/>
    <property type="project" value="UniProtKB-KW"/>
</dbReference>
<comment type="similarity">
    <text evidence="1 5">Belongs to the peptidase S41A family.</text>
</comment>